<evidence type="ECO:0000313" key="3">
    <source>
        <dbReference type="Proteomes" id="UP000247586"/>
    </source>
</evidence>
<dbReference type="InterPro" id="IPR038437">
    <property type="entry name" value="GINS_Psf3_sf"/>
</dbReference>
<dbReference type="EMBL" id="CP029287">
    <property type="protein sequence ID" value="AWR99683.1"/>
    <property type="molecule type" value="Genomic_DNA"/>
</dbReference>
<evidence type="ECO:0000259" key="1">
    <source>
        <dbReference type="Pfam" id="PF05916"/>
    </source>
</evidence>
<dbReference type="STRING" id="1293036.GCA_001315825_00031"/>
<dbReference type="CDD" id="cd11714">
    <property type="entry name" value="GINS_A_archaea"/>
    <property type="match status" value="1"/>
</dbReference>
<dbReference type="SUPFAM" id="SSF158573">
    <property type="entry name" value="GINS helical bundle-like"/>
    <property type="match status" value="1"/>
</dbReference>
<reference evidence="2" key="1">
    <citation type="submission" date="2018-05" db="EMBL/GenBank/DDBJ databases">
        <title>Complete Genome Sequences of Extremely Thermoacidophilic, Metal-Mobilizing Type-Strain Members of the Archaeal Family Sulfolobaceae: Acidianus brierleyi DSM-1651T, Acidianus sulfidivorans DSM-18786T, Metallosphaera hakonensis DSM-7519T, and Metallosphaera prunae DSM-10039T.</title>
        <authorList>
            <person name="Counts J.A."/>
            <person name="Kelly R.M."/>
        </authorList>
    </citation>
    <scope>NUCLEOTIDE SEQUENCE [LARGE SCALE GENOMIC DNA]</scope>
    <source>
        <strain evidence="2">HO1-1</strain>
    </source>
</reference>
<dbReference type="RefSeq" id="WP_054835991.1">
    <property type="nucleotide sequence ID" value="NZ_BBBA01000001.1"/>
</dbReference>
<keyword evidence="3" id="KW-1185">Reference proteome</keyword>
<gene>
    <name evidence="2" type="ORF">DFR87_08265</name>
</gene>
<protein>
    <recommendedName>
        <fullName evidence="1">GINS subunit domain-containing protein</fullName>
    </recommendedName>
</protein>
<dbReference type="Pfam" id="PF05916">
    <property type="entry name" value="Sld5"/>
    <property type="match status" value="1"/>
</dbReference>
<dbReference type="InterPro" id="IPR021151">
    <property type="entry name" value="GINS_A"/>
</dbReference>
<dbReference type="Proteomes" id="UP000247586">
    <property type="component" value="Chromosome"/>
</dbReference>
<dbReference type="AlphaFoldDB" id="A0A2U9IUL9"/>
<evidence type="ECO:0000313" key="2">
    <source>
        <dbReference type="EMBL" id="AWR99683.1"/>
    </source>
</evidence>
<accession>A0A2U9IUL9</accession>
<name>A0A2U9IUL9_9CREN</name>
<dbReference type="KEGG" id="mhk:DFR87_08265"/>
<dbReference type="OrthoDB" id="36229at2157"/>
<organism evidence="2 3">
    <name type="scientific">Metallosphaera hakonensis JCM 8857 = DSM 7519</name>
    <dbReference type="NCBI Taxonomy" id="1293036"/>
    <lineage>
        <taxon>Archaea</taxon>
        <taxon>Thermoproteota</taxon>
        <taxon>Thermoprotei</taxon>
        <taxon>Sulfolobales</taxon>
        <taxon>Sulfolobaceae</taxon>
        <taxon>Metallosphaera</taxon>
    </lineage>
</organism>
<proteinExistence type="predicted"/>
<feature type="domain" description="GINS subunit" evidence="1">
    <location>
        <begin position="65"/>
        <end position="168"/>
    </location>
</feature>
<dbReference type="Gene3D" id="1.20.58.2050">
    <property type="match status" value="1"/>
</dbReference>
<sequence length="180" mass="20892">MSLVRHKALRRLLKTWKRRVQVLDDAINLDLGVEEVKLIRGNQIELPDWLIHVLEPGGYVSQYPLSIEEISKYLYQEKQNATVPASLVQIPWDFYVRARYTLRKLSSSQNQGDIENSKKLSQMVEDILRVRMRKIVQLASLNVWDQTLISKMTPEEILVFQDLRRSLDAINGDKNGDSTT</sequence>
<dbReference type="InterPro" id="IPR036224">
    <property type="entry name" value="GINS_bundle-like_dom_sf"/>
</dbReference>
<dbReference type="GeneID" id="36835329"/>